<dbReference type="GeneID" id="24562213"/>
<gene>
    <name evidence="1" type="ORF">BBBOND_0100010</name>
</gene>
<accession>A0A061D0J3</accession>
<dbReference type="OrthoDB" id="366456at2759"/>
<dbReference type="EMBL" id="LK391707">
    <property type="protein sequence ID" value="CDR93672.1"/>
    <property type="molecule type" value="Genomic_DNA"/>
</dbReference>
<evidence type="ECO:0000313" key="1">
    <source>
        <dbReference type="EMBL" id="CDR93672.1"/>
    </source>
</evidence>
<reference evidence="2" key="1">
    <citation type="journal article" date="2014" name="Nucleic Acids Res.">
        <title>The evolutionary dynamics of variant antigen genes in Babesia reveal a history of genomic innovation underlying host-parasite interaction.</title>
        <authorList>
            <person name="Jackson A.P."/>
            <person name="Otto T.D."/>
            <person name="Darby A."/>
            <person name="Ramaprasad A."/>
            <person name="Xia D."/>
            <person name="Echaide I.E."/>
            <person name="Farber M."/>
            <person name="Gahlot S."/>
            <person name="Gamble J."/>
            <person name="Gupta D."/>
            <person name="Gupta Y."/>
            <person name="Jackson L."/>
            <person name="Malandrin L."/>
            <person name="Malas T.B."/>
            <person name="Moussa E."/>
            <person name="Nair M."/>
            <person name="Reid A.J."/>
            <person name="Sanders M."/>
            <person name="Sharma J."/>
            <person name="Tracey A."/>
            <person name="Quail M.A."/>
            <person name="Weir W."/>
            <person name="Wastling J.M."/>
            <person name="Hall N."/>
            <person name="Willadsen P."/>
            <person name="Lingelbach K."/>
            <person name="Shiels B."/>
            <person name="Tait A."/>
            <person name="Berriman M."/>
            <person name="Allred D.R."/>
            <person name="Pain A."/>
        </authorList>
    </citation>
    <scope>NUCLEOTIDE SEQUENCE [LARGE SCALE GENOMIC DNA]</scope>
    <source>
        <strain evidence="2">Bond</strain>
    </source>
</reference>
<sequence length="379" mass="42020">MFTGAGIYELLTTPIPDVAIEMLLDGDPMKNGINLVTIISLLYDALCNYFQACHIYVPPKPRYPCTVRDMLSWLSGLQYTRVADKLPGHCKALLNRRCHDSYTPNRDDPIMAKCIGELPYTIATTCSHSTALLTAIQGNGHGFDLAAYPYSVDFSNNRARLHYPADPDALFDMLREIVCRLCKVLYFLYSQCCRSTARVKGWRECAYGRQVQSHHWQCKQIGTYSSTISNTTAATTTTTTSSTSNPGCPPTSPLQSFLCDCCHGLLPHALTTADMTIECANCAANQLGQQCLTPMGFWNLGFAASISGTGWDLVKRLGDMCRNADSCLFVLCRTLFYLRPTAPSSLADVFALYAQVLRKWDSHDWQEHRGGTCSDASLF</sequence>
<name>A0A061D0J3_BABBI</name>
<protein>
    <submittedName>
        <fullName evidence="1">Uncharacterized protein</fullName>
    </submittedName>
</protein>
<keyword evidence="2" id="KW-1185">Reference proteome</keyword>
<proteinExistence type="predicted"/>
<evidence type="ECO:0000313" key="2">
    <source>
        <dbReference type="Proteomes" id="UP000033188"/>
    </source>
</evidence>
<dbReference type="RefSeq" id="XP_012765858.1">
    <property type="nucleotide sequence ID" value="XM_012910404.1"/>
</dbReference>
<dbReference type="AlphaFoldDB" id="A0A061D0J3"/>
<dbReference type="KEGG" id="bbig:BBBOND_0100010"/>
<dbReference type="VEuPathDB" id="PiroplasmaDB:BBBOND_0100010"/>
<dbReference type="Proteomes" id="UP000033188">
    <property type="component" value="Chromosome 1"/>
</dbReference>
<organism evidence="1 2">
    <name type="scientific">Babesia bigemina</name>
    <dbReference type="NCBI Taxonomy" id="5866"/>
    <lineage>
        <taxon>Eukaryota</taxon>
        <taxon>Sar</taxon>
        <taxon>Alveolata</taxon>
        <taxon>Apicomplexa</taxon>
        <taxon>Aconoidasida</taxon>
        <taxon>Piroplasmida</taxon>
        <taxon>Babesiidae</taxon>
        <taxon>Babesia</taxon>
    </lineage>
</organism>